<accession>A0AC58TNI9</accession>
<evidence type="ECO:0000313" key="1">
    <source>
        <dbReference type="Proteomes" id="UP000790787"/>
    </source>
</evidence>
<organism evidence="1 2">
    <name type="scientific">Nicotiana tabacum</name>
    <name type="common">Common tobacco</name>
    <dbReference type="NCBI Taxonomy" id="4097"/>
    <lineage>
        <taxon>Eukaryota</taxon>
        <taxon>Viridiplantae</taxon>
        <taxon>Streptophyta</taxon>
        <taxon>Embryophyta</taxon>
        <taxon>Tracheophyta</taxon>
        <taxon>Spermatophyta</taxon>
        <taxon>Magnoliopsida</taxon>
        <taxon>eudicotyledons</taxon>
        <taxon>Gunneridae</taxon>
        <taxon>Pentapetalae</taxon>
        <taxon>asterids</taxon>
        <taxon>lamiids</taxon>
        <taxon>Solanales</taxon>
        <taxon>Solanaceae</taxon>
        <taxon>Nicotianoideae</taxon>
        <taxon>Nicotianeae</taxon>
        <taxon>Nicotiana</taxon>
    </lineage>
</organism>
<keyword evidence="1" id="KW-1185">Reference proteome</keyword>
<reference evidence="1" key="1">
    <citation type="journal article" date="2014" name="Nat. Commun.">
        <title>The tobacco genome sequence and its comparison with those of tomato and potato.</title>
        <authorList>
            <person name="Sierro N."/>
            <person name="Battey J.N."/>
            <person name="Ouadi S."/>
            <person name="Bakaher N."/>
            <person name="Bovet L."/>
            <person name="Willig A."/>
            <person name="Goepfert S."/>
            <person name="Peitsch M.C."/>
            <person name="Ivanov N.V."/>
        </authorList>
    </citation>
    <scope>NUCLEOTIDE SEQUENCE [LARGE SCALE GENOMIC DNA]</scope>
</reference>
<reference evidence="2" key="2">
    <citation type="submission" date="2025-08" db="UniProtKB">
        <authorList>
            <consortium name="RefSeq"/>
        </authorList>
    </citation>
    <scope>IDENTIFICATION</scope>
    <source>
        <tissue evidence="2">Leaf</tissue>
    </source>
</reference>
<protein>
    <submittedName>
        <fullName evidence="2">Uncharacterized protein LOC142175706</fullName>
    </submittedName>
</protein>
<dbReference type="Proteomes" id="UP000790787">
    <property type="component" value="Chromosome 22"/>
</dbReference>
<sequence length="258" mass="29555">MEKELEALELNKTWDVVPLPSGKKALPCKWVYKVKYKSDRYLERFKARLVIRGDTQREGIDFTQTFSPVIKMTKIRCLLVIAVKRGWKVSQLDVNNAFLHGDLQEELLAFCDSDWGSCPQYRKSNSGLFISFGGSPISWKSKKQTSVSLSSAEVEYRSMRRVTAEVTWLVRLLIDLSIFPPLPIDLFSDSQTTIHIAKNPDFHERTKTNTQLHYWQVGCGYTLLQLEGGVGAGCLIQDTMTEKVRGEEEETRKEKLEI</sequence>
<dbReference type="RefSeq" id="XP_075098787.1">
    <property type="nucleotide sequence ID" value="XM_075242686.1"/>
</dbReference>
<name>A0AC58TNI9_TOBAC</name>
<evidence type="ECO:0000313" key="2">
    <source>
        <dbReference type="RefSeq" id="XP_075098787.1"/>
    </source>
</evidence>
<proteinExistence type="predicted"/>
<gene>
    <name evidence="2" type="primary">LOC142175706</name>
</gene>